<dbReference type="GO" id="GO:0015074">
    <property type="term" value="P:DNA integration"/>
    <property type="evidence" value="ECO:0007669"/>
    <property type="project" value="UniProtKB-KW"/>
</dbReference>
<reference evidence="5" key="1">
    <citation type="submission" date="2018-05" db="EMBL/GenBank/DDBJ databases">
        <authorList>
            <person name="Lanie J.A."/>
            <person name="Ng W.-L."/>
            <person name="Kazmierczak K.M."/>
            <person name="Andrzejewski T.M."/>
            <person name="Davidsen T.M."/>
            <person name="Wayne K.J."/>
            <person name="Tettelin H."/>
            <person name="Glass J.I."/>
            <person name="Rusch D."/>
            <person name="Podicherti R."/>
            <person name="Tsui H.-C.T."/>
            <person name="Winkler M.E."/>
        </authorList>
    </citation>
    <scope>NUCLEOTIDE SEQUENCE</scope>
</reference>
<evidence type="ECO:0000256" key="2">
    <source>
        <dbReference type="ARBA" id="ARBA00022908"/>
    </source>
</evidence>
<dbReference type="InterPro" id="IPR013762">
    <property type="entry name" value="Integrase-like_cat_sf"/>
</dbReference>
<dbReference type="GO" id="GO:0003677">
    <property type="term" value="F:DNA binding"/>
    <property type="evidence" value="ECO:0007669"/>
    <property type="project" value="InterPro"/>
</dbReference>
<organism evidence="5">
    <name type="scientific">marine metagenome</name>
    <dbReference type="NCBI Taxonomy" id="408172"/>
    <lineage>
        <taxon>unclassified sequences</taxon>
        <taxon>metagenomes</taxon>
        <taxon>ecological metagenomes</taxon>
    </lineage>
</organism>
<comment type="subcellular location">
    <subcellularLocation>
        <location evidence="1">Cytoplasm</location>
    </subcellularLocation>
</comment>
<dbReference type="AlphaFoldDB" id="A0A382Z3P2"/>
<evidence type="ECO:0000313" key="5">
    <source>
        <dbReference type="EMBL" id="SVD89675.1"/>
    </source>
</evidence>
<evidence type="ECO:0000256" key="3">
    <source>
        <dbReference type="ARBA" id="ARBA00023172"/>
    </source>
</evidence>
<gene>
    <name evidence="5" type="ORF">METZ01_LOCUS442529</name>
</gene>
<protein>
    <recommendedName>
        <fullName evidence="4">Tyr recombinase domain-containing protein</fullName>
    </recommendedName>
</protein>
<dbReference type="Pfam" id="PF00589">
    <property type="entry name" value="Phage_integrase"/>
    <property type="match status" value="1"/>
</dbReference>
<sequence>ELTALNLASLDFSAEVIKARGKGSKERVVPVGSFALQALKRYVHSREQTHKPDENDPDALFLNRFGKRLSSRSIRKILDKYIKVTGLNKKTSPHTLRHSFATHLLDRGANLRMVQELLGHKHLSTTQIYAQVAKEKIKESYADAHQRP</sequence>
<dbReference type="PANTHER" id="PTHR30349">
    <property type="entry name" value="PHAGE INTEGRASE-RELATED"/>
    <property type="match status" value="1"/>
</dbReference>
<dbReference type="GO" id="GO:0006310">
    <property type="term" value="P:DNA recombination"/>
    <property type="evidence" value="ECO:0007669"/>
    <property type="project" value="UniProtKB-KW"/>
</dbReference>
<accession>A0A382Z3P2</accession>
<evidence type="ECO:0000259" key="4">
    <source>
        <dbReference type="PROSITE" id="PS51898"/>
    </source>
</evidence>
<dbReference type="InterPro" id="IPR011010">
    <property type="entry name" value="DNA_brk_join_enz"/>
</dbReference>
<keyword evidence="3" id="KW-0233">DNA recombination</keyword>
<name>A0A382Z3P2_9ZZZZ</name>
<proteinExistence type="predicted"/>
<dbReference type="EMBL" id="UINC01180466">
    <property type="protein sequence ID" value="SVD89675.1"/>
    <property type="molecule type" value="Genomic_DNA"/>
</dbReference>
<evidence type="ECO:0000256" key="1">
    <source>
        <dbReference type="ARBA" id="ARBA00004496"/>
    </source>
</evidence>
<feature type="domain" description="Tyr recombinase" evidence="4">
    <location>
        <begin position="1"/>
        <end position="142"/>
    </location>
</feature>
<dbReference type="Gene3D" id="1.10.443.10">
    <property type="entry name" value="Intergrase catalytic core"/>
    <property type="match status" value="1"/>
</dbReference>
<dbReference type="InterPro" id="IPR050090">
    <property type="entry name" value="Tyrosine_recombinase_XerCD"/>
</dbReference>
<feature type="non-terminal residue" evidence="5">
    <location>
        <position position="1"/>
    </location>
</feature>
<dbReference type="GO" id="GO:0005737">
    <property type="term" value="C:cytoplasm"/>
    <property type="evidence" value="ECO:0007669"/>
    <property type="project" value="UniProtKB-SubCell"/>
</dbReference>
<keyword evidence="2" id="KW-0229">DNA integration</keyword>
<dbReference type="SUPFAM" id="SSF56349">
    <property type="entry name" value="DNA breaking-rejoining enzymes"/>
    <property type="match status" value="1"/>
</dbReference>
<dbReference type="PROSITE" id="PS51898">
    <property type="entry name" value="TYR_RECOMBINASE"/>
    <property type="match status" value="1"/>
</dbReference>
<dbReference type="InterPro" id="IPR002104">
    <property type="entry name" value="Integrase_catalytic"/>
</dbReference>
<dbReference type="PANTHER" id="PTHR30349:SF77">
    <property type="entry name" value="TYROSINE RECOMBINASE XERC"/>
    <property type="match status" value="1"/>
</dbReference>